<dbReference type="Pfam" id="PF03514">
    <property type="entry name" value="GRAS"/>
    <property type="match status" value="1"/>
</dbReference>
<dbReference type="PANTHER" id="PTHR31636">
    <property type="entry name" value="OSJNBA0084A10.13 PROTEIN-RELATED"/>
    <property type="match status" value="1"/>
</dbReference>
<protein>
    <submittedName>
        <fullName evidence="5">Uncharacterized protein</fullName>
    </submittedName>
</protein>
<feature type="region of interest" description="SAW" evidence="3">
    <location>
        <begin position="498"/>
        <end position="569"/>
    </location>
</feature>
<accession>A0AAW1J7M3</accession>
<feature type="region of interest" description="Leucine repeat II (LRII)" evidence="3">
    <location>
        <begin position="364"/>
        <end position="396"/>
    </location>
</feature>
<name>A0AAW1J7M3_SAPOF</name>
<evidence type="ECO:0000313" key="6">
    <source>
        <dbReference type="Proteomes" id="UP001443914"/>
    </source>
</evidence>
<gene>
    <name evidence="5" type="ORF">RND81_08G129800</name>
</gene>
<feature type="compositionally biased region" description="Low complexity" evidence="4">
    <location>
        <begin position="52"/>
        <end position="87"/>
    </location>
</feature>
<reference evidence="5" key="1">
    <citation type="submission" date="2024-03" db="EMBL/GenBank/DDBJ databases">
        <title>WGS assembly of Saponaria officinalis var. Norfolk2.</title>
        <authorList>
            <person name="Jenkins J."/>
            <person name="Shu S."/>
            <person name="Grimwood J."/>
            <person name="Barry K."/>
            <person name="Goodstein D."/>
            <person name="Schmutz J."/>
            <person name="Leebens-Mack J."/>
            <person name="Osbourn A."/>
        </authorList>
    </citation>
    <scope>NUCLEOTIDE SEQUENCE [LARGE SCALE GENOMIC DNA]</scope>
    <source>
        <strain evidence="5">JIC</strain>
    </source>
</reference>
<evidence type="ECO:0000256" key="3">
    <source>
        <dbReference type="PROSITE-ProRule" id="PRU01191"/>
    </source>
</evidence>
<comment type="caution">
    <text evidence="3">Lacks conserved residue(s) required for the propagation of feature annotation.</text>
</comment>
<feature type="region of interest" description="Leucine repeat I (LRI)" evidence="3">
    <location>
        <begin position="207"/>
        <end position="267"/>
    </location>
</feature>
<dbReference type="PROSITE" id="PS50985">
    <property type="entry name" value="GRAS"/>
    <property type="match status" value="1"/>
</dbReference>
<feature type="region of interest" description="Disordered" evidence="4">
    <location>
        <begin position="52"/>
        <end position="94"/>
    </location>
</feature>
<comment type="similarity">
    <text evidence="3">Belongs to the GRAS family.</text>
</comment>
<evidence type="ECO:0000256" key="2">
    <source>
        <dbReference type="ARBA" id="ARBA00023163"/>
    </source>
</evidence>
<sequence length="570" mass="63409">MMRAMPYNLQQVKGIVEENSLYKFQQAKQVEEEENLQVFSGDYYNNNSIITTKSGKNNKINSNNSSRTSSVESEPTSTLDTTSTSTLKYGSDLHHPLQTGSESLGFEDLDTLFPNNDGSLLPWIMGDPVDPGLGFKHLLHSGHPFNVGGLEGQVFNPQFTNPNFVMSSVAFGGNCQQFDQFQPHVKGQNPGFLNPNPFVVPGQGQQLGVKEQLFMAADSIQTGNFSLAHEILARLNHQLLNPTKPPLVRAALYVKDALETLLQLSNSAVAPKSLSTYDVVHKMNAYKAFSEVSPITQFVNFTCTQAILESLDDFDAIHVLDFDIGCGAQWASLIQELPLRKRGAPSLQITAFAPSSTHPFELALVRDNLVQFANDAGVAFDLQVVSLDSFDPSSSSFPNFRTSENECVAVSFPIWSLSHRPSTLPSILRFIHRCSPKIVVSWDRGFDRYDVPFPQHLIHSLESSTNFMESLDGLNVAPNTVNTIGKFLLQPRIENTVLGRLHAPDKMPHWKNLFASEGLTPLQFSNFTETQADYIVKRTPGQGFRVEKRQASLVLRWQNRDLVEASAWRC</sequence>
<organism evidence="5 6">
    <name type="scientific">Saponaria officinalis</name>
    <name type="common">Common soapwort</name>
    <name type="synonym">Lychnis saponaria</name>
    <dbReference type="NCBI Taxonomy" id="3572"/>
    <lineage>
        <taxon>Eukaryota</taxon>
        <taxon>Viridiplantae</taxon>
        <taxon>Streptophyta</taxon>
        <taxon>Embryophyta</taxon>
        <taxon>Tracheophyta</taxon>
        <taxon>Spermatophyta</taxon>
        <taxon>Magnoliopsida</taxon>
        <taxon>eudicotyledons</taxon>
        <taxon>Gunneridae</taxon>
        <taxon>Pentapetalae</taxon>
        <taxon>Caryophyllales</taxon>
        <taxon>Caryophyllaceae</taxon>
        <taxon>Caryophylleae</taxon>
        <taxon>Saponaria</taxon>
    </lineage>
</organism>
<comment type="caution">
    <text evidence="5">The sequence shown here is derived from an EMBL/GenBank/DDBJ whole genome shotgun (WGS) entry which is preliminary data.</text>
</comment>
<keyword evidence="2" id="KW-0804">Transcription</keyword>
<evidence type="ECO:0000256" key="4">
    <source>
        <dbReference type="SAM" id="MobiDB-lite"/>
    </source>
</evidence>
<dbReference type="Proteomes" id="UP001443914">
    <property type="component" value="Unassembled WGS sequence"/>
</dbReference>
<keyword evidence="6" id="KW-1185">Reference proteome</keyword>
<feature type="short sequence motif" description="VHIID" evidence="3">
    <location>
        <begin position="317"/>
        <end position="321"/>
    </location>
</feature>
<evidence type="ECO:0000256" key="1">
    <source>
        <dbReference type="ARBA" id="ARBA00023015"/>
    </source>
</evidence>
<dbReference type="EMBL" id="JBDFQZ010000008">
    <property type="protein sequence ID" value="KAK9698770.1"/>
    <property type="molecule type" value="Genomic_DNA"/>
</dbReference>
<proteinExistence type="inferred from homology"/>
<feature type="region of interest" description="VHIID" evidence="3">
    <location>
        <begin position="286"/>
        <end position="351"/>
    </location>
</feature>
<evidence type="ECO:0000313" key="5">
    <source>
        <dbReference type="EMBL" id="KAK9698770.1"/>
    </source>
</evidence>
<keyword evidence="1" id="KW-0805">Transcription regulation</keyword>
<dbReference type="AlphaFoldDB" id="A0AAW1J7M3"/>
<dbReference type="InterPro" id="IPR005202">
    <property type="entry name" value="TF_GRAS"/>
</dbReference>